<reference evidence="7 8" key="1">
    <citation type="submission" date="2020-12" db="EMBL/GenBank/DDBJ databases">
        <title>Concerted genomic and epigenomic changes stabilize Arabidopsis allopolyploids.</title>
        <authorList>
            <person name="Chen Z."/>
        </authorList>
    </citation>
    <scope>NUCLEOTIDE SEQUENCE [LARGE SCALE GENOMIC DNA]</scope>
    <source>
        <strain evidence="7">Allo738</strain>
        <tissue evidence="7">Leaf</tissue>
    </source>
</reference>
<feature type="region of interest" description="Disordered" evidence="5">
    <location>
        <begin position="369"/>
        <end position="460"/>
    </location>
</feature>
<keyword evidence="4" id="KW-0347">Helicase</keyword>
<feature type="compositionally biased region" description="Polar residues" evidence="5">
    <location>
        <begin position="506"/>
        <end position="522"/>
    </location>
</feature>
<dbReference type="GO" id="GO:0006281">
    <property type="term" value="P:DNA repair"/>
    <property type="evidence" value="ECO:0007669"/>
    <property type="project" value="UniProtKB-KW"/>
</dbReference>
<dbReference type="InterPro" id="IPR057499">
    <property type="entry name" value="Kelch_FKB95"/>
</dbReference>
<feature type="region of interest" description="Disordered" evidence="5">
    <location>
        <begin position="613"/>
        <end position="639"/>
    </location>
</feature>
<comment type="caution">
    <text evidence="7">The sequence shown here is derived from an EMBL/GenBank/DDBJ whole genome shotgun (WGS) entry which is preliminary data.</text>
</comment>
<organism evidence="7 8">
    <name type="scientific">Arabidopsis thaliana x Arabidopsis arenosa</name>
    <dbReference type="NCBI Taxonomy" id="1240361"/>
    <lineage>
        <taxon>Eukaryota</taxon>
        <taxon>Viridiplantae</taxon>
        <taxon>Streptophyta</taxon>
        <taxon>Embryophyta</taxon>
        <taxon>Tracheophyta</taxon>
        <taxon>Spermatophyta</taxon>
        <taxon>Magnoliopsida</taxon>
        <taxon>eudicotyledons</taxon>
        <taxon>Gunneridae</taxon>
        <taxon>Pentapetalae</taxon>
        <taxon>rosids</taxon>
        <taxon>malvids</taxon>
        <taxon>Brassicales</taxon>
        <taxon>Brassicaceae</taxon>
        <taxon>Camelineae</taxon>
        <taxon>Arabidopsis</taxon>
    </lineage>
</organism>
<dbReference type="GO" id="GO:0000723">
    <property type="term" value="P:telomere maintenance"/>
    <property type="evidence" value="ECO:0007669"/>
    <property type="project" value="InterPro"/>
</dbReference>
<dbReference type="InterPro" id="IPR010285">
    <property type="entry name" value="DNA_helicase_pif1-like_DEAD"/>
</dbReference>
<keyword evidence="4" id="KW-0227">DNA damage</keyword>
<feature type="domain" description="F-box" evidence="6">
    <location>
        <begin position="2101"/>
        <end position="2147"/>
    </location>
</feature>
<dbReference type="EC" id="5.6.2.3" evidence="4"/>
<evidence type="ECO:0000256" key="4">
    <source>
        <dbReference type="RuleBase" id="RU363044"/>
    </source>
</evidence>
<dbReference type="PROSITE" id="PS50181">
    <property type="entry name" value="FBOX"/>
    <property type="match status" value="1"/>
</dbReference>
<comment type="cofactor">
    <cofactor evidence="4">
        <name>Mg(2+)</name>
        <dbReference type="ChEBI" id="CHEBI:18420"/>
    </cofactor>
</comment>
<dbReference type="SMART" id="SM00256">
    <property type="entry name" value="FBOX"/>
    <property type="match status" value="1"/>
</dbReference>
<evidence type="ECO:0000313" key="7">
    <source>
        <dbReference type="EMBL" id="KAG7617776.1"/>
    </source>
</evidence>
<dbReference type="CDD" id="cd04481">
    <property type="entry name" value="RPA1_DBD_B_like"/>
    <property type="match status" value="1"/>
</dbReference>
<comment type="catalytic activity">
    <reaction evidence="4">
        <text>ATP + H2O = ADP + phosphate + H(+)</text>
        <dbReference type="Rhea" id="RHEA:13065"/>
        <dbReference type="ChEBI" id="CHEBI:15377"/>
        <dbReference type="ChEBI" id="CHEBI:15378"/>
        <dbReference type="ChEBI" id="CHEBI:30616"/>
        <dbReference type="ChEBI" id="CHEBI:43474"/>
        <dbReference type="ChEBI" id="CHEBI:456216"/>
        <dbReference type="EC" id="5.6.2.3"/>
    </reaction>
</comment>
<dbReference type="Pfam" id="PF00646">
    <property type="entry name" value="F-box"/>
    <property type="match status" value="1"/>
</dbReference>
<evidence type="ECO:0000259" key="6">
    <source>
        <dbReference type="PROSITE" id="PS50181"/>
    </source>
</evidence>
<dbReference type="Pfam" id="PF25210">
    <property type="entry name" value="Kelch_FKB95"/>
    <property type="match status" value="1"/>
</dbReference>
<evidence type="ECO:0000256" key="1">
    <source>
        <dbReference type="ARBA" id="ARBA00022723"/>
    </source>
</evidence>
<keyword evidence="4" id="KW-0547">Nucleotide-binding</keyword>
<keyword evidence="1" id="KW-0479">Metal-binding</keyword>
<protein>
    <recommendedName>
        <fullName evidence="4">ATP-dependent DNA helicase</fullName>
        <ecNumber evidence="4">5.6.2.3</ecNumber>
    </recommendedName>
</protein>
<dbReference type="InterPro" id="IPR013955">
    <property type="entry name" value="Rep_factor-A_C"/>
</dbReference>
<dbReference type="GO" id="GO:0016787">
    <property type="term" value="F:hydrolase activity"/>
    <property type="evidence" value="ECO:0007669"/>
    <property type="project" value="UniProtKB-KW"/>
</dbReference>
<evidence type="ECO:0000256" key="3">
    <source>
        <dbReference type="ARBA" id="ARBA00023125"/>
    </source>
</evidence>
<keyword evidence="4 7" id="KW-0378">Hydrolase</keyword>
<keyword evidence="4" id="KW-0234">DNA repair</keyword>
<name>A0A8T2E3T9_9BRAS</name>
<dbReference type="FunFam" id="3.40.50.300:FF:002884">
    <property type="entry name" value="ATP-dependent DNA helicase"/>
    <property type="match status" value="1"/>
</dbReference>
<dbReference type="Pfam" id="PF08646">
    <property type="entry name" value="Rep_fac-A_C"/>
    <property type="match status" value="1"/>
</dbReference>
<evidence type="ECO:0000313" key="8">
    <source>
        <dbReference type="Proteomes" id="UP000694240"/>
    </source>
</evidence>
<keyword evidence="8" id="KW-1185">Reference proteome</keyword>
<dbReference type="EMBL" id="JAEFBK010000004">
    <property type="protein sequence ID" value="KAG7617776.1"/>
    <property type="molecule type" value="Genomic_DNA"/>
</dbReference>
<feature type="region of interest" description="Disordered" evidence="5">
    <location>
        <begin position="506"/>
        <end position="568"/>
    </location>
</feature>
<comment type="similarity">
    <text evidence="4">Belongs to the helicase family.</text>
</comment>
<dbReference type="CDD" id="cd18809">
    <property type="entry name" value="SF1_C_RecD"/>
    <property type="match status" value="1"/>
</dbReference>
<dbReference type="Pfam" id="PF14214">
    <property type="entry name" value="Helitron_like_N"/>
    <property type="match status" value="1"/>
</dbReference>
<accession>A0A8T2E3T9</accession>
<keyword evidence="4" id="KW-0233">DNA recombination</keyword>
<dbReference type="InterPro" id="IPR049163">
    <property type="entry name" value="Pif1-like_2B_dom"/>
</dbReference>
<dbReference type="InterPro" id="IPR047192">
    <property type="entry name" value="Euk_RPA1_DBD_C"/>
</dbReference>
<dbReference type="InterPro" id="IPR006652">
    <property type="entry name" value="Kelch_1"/>
</dbReference>
<dbReference type="Pfam" id="PF21530">
    <property type="entry name" value="Pif1_2B_dom"/>
    <property type="match status" value="1"/>
</dbReference>
<dbReference type="CDD" id="cd22152">
    <property type="entry name" value="F-box_AtAFR-like"/>
    <property type="match status" value="1"/>
</dbReference>
<dbReference type="GO" id="GO:0006310">
    <property type="term" value="P:DNA recombination"/>
    <property type="evidence" value="ECO:0007669"/>
    <property type="project" value="UniProtKB-KW"/>
</dbReference>
<dbReference type="GO" id="GO:0043139">
    <property type="term" value="F:5'-3' DNA helicase activity"/>
    <property type="evidence" value="ECO:0007669"/>
    <property type="project" value="UniProtKB-EC"/>
</dbReference>
<sequence length="2456" mass="277578">MTFTNGTTVMGSDPVSDSMFLSLAKFQKIQNGEFNPYILVDVIGQIVSIGELQNLEAANKPTTKIEFELRDETDERIGCTLWGTFAEQIFRACQDSNRGMVICILRFVKIKSYKGVRTLSNSFDVTQVHVNPPSSEAVFFQQALPSDGLSLISRERQPRWEMVVNKDVDWLDYLRNSISDLKCSIEIGKARVLCTIYAIDTDWAWYYISCKTCNKKVNHIHAGVHGVNNKGKKPRFWCDTCKTVVTNVIPRYMLYANVMDNTGEAKFLLFDSICSELIGESAASVLDGSLDEVVDPENLPEPVKNLIGKTFLFLVWVEKEHISDGKEVYKVWKVLCKGGLLEEQLLEYSADIVNPASIESADQPQLMLENSHDTSDSGTPSSKRIYANPDGTADESSTSKKICIKPIDLEKSNPEFGPTSEHAQLGDPSVKDGDPSLRSSNHSVGSFLTPSNNQQSYSAKKNHLTNIGSTAVSGLASMVQANSRHMKQSQAVVFKDMTNLPSMGLSSATGKGKGQSSATINNDFHCEMSDDESMPDFNYDSSSTNATDEDQHYYLSPTEDDTDDESTISIPVADPSSDICQNNANPTEPTTPHIAKCAEHEIFIATLKKTAAKAAANPNLPQPKKRGRPRLNKDTTNSAETATKSAYLDHGDATYKCNYCGALMWFAERINKKQKNKSPTFTLCCGKGSVKLPLLKDSPALINKLLTGDDALSRNFRENIRIYNMIFAMTSLGGRVDNSMPKGKGPNMFRLQGGNYHLIGSLKPNPGDYAKYSQLYIVDTENEVDNRATVINKGKGRRNTPAKQKLKKEVIEALIEMLNKVNPYVDKFRQARERIQDDNDEPFHMRIVADRKGVDRRTYSMPTSSEVAALIPGGFQPSMFDRDIVLEEKTTGHLTRISQIHISYLALQYPLILCYGEDGYTPGIEKCLPNSAKKKKKKCISMRQWFAFRIQERPNECKTLTRSKRLFQKFLCDAYTTIESNRLSYIKFKQSKLRCENYNSLKKASEAGTTSMNEEGNQVLIPSSFTGGPRYMVQNYYDAMAICKHYGFPDLFITFTCNPKWPEITRHCQARGLSVDDRPDIVARIFKIKLDSLMKDLTDGKMLGKTVASMHTVEFQKRGLPHAHILLFMDAKSKLPTADDIDKIISAEIPDKDKEPELYEVIKNSMIHGPCGAANMNSPCMVEGKCSKQYPKKHQDITKVGKDGYPIYRRRMTEDYIEKGGFKCDNGYVVPYNKKLSLRYQAHINVEWCNQSGSIKYLFKYINKGADRVVFIVEPVNQDKTTENATSGEPPNSTEKKKDEIKDWFDCRYVSASEAVWRIYKFPLQDRSTAVQRLSFHDEGKQPVYAKPDADIEDVLERISNEDSMFMAWLTLNKNNDVGKNGKRARELLYSQIPAYFTWDGKNKQWVKRIRGFSLGRINYVCRKMEVEYYLRVLLNIVKGPMSYDDIKTFNGVVYPSFKEACFARGILDDDQVYIDGLHEASQFCFGDYLRNFFAMLLLSDSLARPEYVWSETWHLLAEDIENKKREDFKNPDLKLTLAEIRNYTLQEIEKIMLRNGATLKEIHDFPQPSREGIDNSNRLVVDELRYNIDSNLKEKHDEWFQMLNTEQRGIYDEITGAVFNDLGGVFFVYGFGGTGKTFIWKTLAAAVRSRGQIVLNVASSGIASLLLEGGRTAHSRFAIPLNPDEFSVCKITPKSDLANLIKEASLIIWDEAPMMSKFCFESLDKSFCDILNNKDNKVFGGKVVVFGGDFRQVLPVINGAGRAEIVMSSLNASYLWDHCKVLKLTKNMRLLSSGLSSEEAKEIQQFSDWLLAVGDGRINEPNDGEALIDIPEELLIKEAGNPIEAISKEIYGDPSELHMINDPKFFQRRAILAPTNEDVNTINQYMLEHLKSEERIYLSADSIDPTDSDSLANPVITPDFLNSIQLTGMPHHALRLKVGAPVMLLRNLDPKGGLCNGTRLQITQLAKQVVQAKVITGDRIGDIVLIPLINLTPSDTKLPFKMRRRQFPLSVAFAMTINKSQGQSLEQVGLYLPKPVFSHGQLYVALSRVTSKTGLKILILDKDGNMQKQTTNVVFKEMIPKEEVERPQKKTKLPSLPCETSLFLQLPDEILVNCLARLSKSSYRSLSLVCKTFRSLLHSQPLYSARYQLGTTEICCLYLCLRFVTATEPVSRWFTLSRRSGSVLVPSDHSLPYSNSTVTMGSKIYGEHMGDAFGPSSAIWIYDCFTRSWGDVPNMKMKRENASACVLDDKIYVMGGCDSGGINWFEMFDVKTQCWRPLPANPDVKVMTEDNVRKIDVVGGKIYVKTGAEFMDWIYDVKRGKWSAADEYMSLLWSNSWCVIENVMYCYSCSRYRWYDLEARMWREVKGLKYLKRYSSASNDNRNRMVELVNFGGKLAILWDRFERPGRSENKNIWCAMVALNRDFEGEIWGTVEWLNVVLTVPKSYNFLRPIAVSV</sequence>
<dbReference type="InterPro" id="IPR025476">
    <property type="entry name" value="Helitron_helicase-like"/>
</dbReference>
<dbReference type="Pfam" id="PF05970">
    <property type="entry name" value="PIF1"/>
    <property type="match status" value="1"/>
</dbReference>
<dbReference type="GO" id="GO:0046872">
    <property type="term" value="F:metal ion binding"/>
    <property type="evidence" value="ECO:0007669"/>
    <property type="project" value="UniProtKB-KW"/>
</dbReference>
<gene>
    <name evidence="7" type="ORF">ISN45_At04g031110</name>
</gene>
<evidence type="ECO:0000256" key="5">
    <source>
        <dbReference type="SAM" id="MobiDB-lite"/>
    </source>
</evidence>
<dbReference type="Proteomes" id="UP000694240">
    <property type="component" value="Chromosome 4"/>
</dbReference>
<dbReference type="GO" id="GO:0003677">
    <property type="term" value="F:DNA binding"/>
    <property type="evidence" value="ECO:0007669"/>
    <property type="project" value="UniProtKB-KW"/>
</dbReference>
<dbReference type="GO" id="GO:0005524">
    <property type="term" value="F:ATP binding"/>
    <property type="evidence" value="ECO:0007669"/>
    <property type="project" value="UniProtKB-KW"/>
</dbReference>
<dbReference type="Pfam" id="PF16900">
    <property type="entry name" value="REPA_OB_2"/>
    <property type="match status" value="1"/>
</dbReference>
<dbReference type="InterPro" id="IPR031657">
    <property type="entry name" value="REPA_OB_2"/>
</dbReference>
<keyword evidence="4" id="KW-0067">ATP-binding</keyword>
<dbReference type="PANTHER" id="PTHR10492:SF101">
    <property type="entry name" value="ATP-DEPENDENT DNA HELICASE"/>
    <property type="match status" value="1"/>
</dbReference>
<dbReference type="PANTHER" id="PTHR10492">
    <property type="match status" value="1"/>
</dbReference>
<keyword evidence="3" id="KW-0238">DNA-binding</keyword>
<evidence type="ECO:0000256" key="2">
    <source>
        <dbReference type="ARBA" id="ARBA00022833"/>
    </source>
</evidence>
<feature type="compositionally biased region" description="Polar residues" evidence="5">
    <location>
        <begin position="437"/>
        <end position="460"/>
    </location>
</feature>
<dbReference type="InterPro" id="IPR001810">
    <property type="entry name" value="F-box_dom"/>
</dbReference>
<dbReference type="SMART" id="SM00612">
    <property type="entry name" value="Kelch"/>
    <property type="match status" value="2"/>
</dbReference>
<keyword evidence="2" id="KW-0862">Zinc</keyword>
<dbReference type="CDD" id="cd04476">
    <property type="entry name" value="RPA1_DBD_C"/>
    <property type="match status" value="1"/>
</dbReference>
<proteinExistence type="inferred from homology"/>